<dbReference type="EMBL" id="FUXB01000029">
    <property type="protein sequence ID" value="SKA27546.1"/>
    <property type="molecule type" value="Genomic_DNA"/>
</dbReference>
<keyword evidence="3" id="KW-1185">Reference proteome</keyword>
<keyword evidence="2" id="KW-0255">Endonuclease</keyword>
<evidence type="ECO:0000313" key="3">
    <source>
        <dbReference type="Proteomes" id="UP000190834"/>
    </source>
</evidence>
<protein>
    <submittedName>
        <fullName evidence="2">DDE superfamily endonuclease</fullName>
    </submittedName>
</protein>
<dbReference type="Proteomes" id="UP000190834">
    <property type="component" value="Unassembled WGS sequence"/>
</dbReference>
<dbReference type="AlphaFoldDB" id="A0A1T4SHB7"/>
<dbReference type="Pfam" id="PF13358">
    <property type="entry name" value="DDE_3"/>
    <property type="match status" value="1"/>
</dbReference>
<reference evidence="3" key="1">
    <citation type="submission" date="2017-02" db="EMBL/GenBank/DDBJ databases">
        <authorList>
            <person name="Varghese N."/>
            <person name="Submissions S."/>
        </authorList>
    </citation>
    <scope>NUCLEOTIDE SEQUENCE [LARGE SCALE GENOMIC DNA]</scope>
    <source>
        <strain evidence="3">DSM 19608</strain>
    </source>
</reference>
<accession>A0A1T4SHB7</accession>
<dbReference type="STRING" id="1123491.SAMN02745782_03282"/>
<dbReference type="Gene3D" id="3.30.420.10">
    <property type="entry name" value="Ribonuclease H-like superfamily/Ribonuclease H"/>
    <property type="match status" value="1"/>
</dbReference>
<gene>
    <name evidence="2" type="ORF">SAMN02745782_03282</name>
</gene>
<dbReference type="GO" id="GO:0003676">
    <property type="term" value="F:nucleic acid binding"/>
    <property type="evidence" value="ECO:0007669"/>
    <property type="project" value="InterPro"/>
</dbReference>
<keyword evidence="2" id="KW-0540">Nuclease</keyword>
<evidence type="ECO:0000313" key="2">
    <source>
        <dbReference type="EMBL" id="SKA27546.1"/>
    </source>
</evidence>
<feature type="domain" description="Tc1-like transposase DDE" evidence="1">
    <location>
        <begin position="3"/>
        <end position="57"/>
    </location>
</feature>
<evidence type="ECO:0000259" key="1">
    <source>
        <dbReference type="Pfam" id="PF13358"/>
    </source>
</evidence>
<keyword evidence="2" id="KW-0378">Hydrolase</keyword>
<organism evidence="2 3">
    <name type="scientific">Vibrio cincinnatiensis DSM 19608</name>
    <dbReference type="NCBI Taxonomy" id="1123491"/>
    <lineage>
        <taxon>Bacteria</taxon>
        <taxon>Pseudomonadati</taxon>
        <taxon>Pseudomonadota</taxon>
        <taxon>Gammaproteobacteria</taxon>
        <taxon>Vibrionales</taxon>
        <taxon>Vibrionaceae</taxon>
        <taxon>Vibrio</taxon>
    </lineage>
</organism>
<dbReference type="InterPro" id="IPR038717">
    <property type="entry name" value="Tc1-like_DDE_dom"/>
</dbReference>
<dbReference type="InterPro" id="IPR036397">
    <property type="entry name" value="RNaseH_sf"/>
</dbReference>
<sequence length="90" mass="10574">MAIMNGAGWHTSDIAEHFHHVSVIKLPPYSPELNPIEQVWSWLRQHYLANQGFIDDNDIVSKMCRAWNGFLTSTDRAMKQYSRDWIELTR</sequence>
<name>A0A1T4SHB7_VIBCI</name>
<proteinExistence type="predicted"/>
<dbReference type="GO" id="GO:0004519">
    <property type="term" value="F:endonuclease activity"/>
    <property type="evidence" value="ECO:0007669"/>
    <property type="project" value="UniProtKB-KW"/>
</dbReference>